<comment type="caution">
    <text evidence="2">The sequence shown here is derived from an EMBL/GenBank/DDBJ whole genome shotgun (WGS) entry which is preliminary data.</text>
</comment>
<sequence>MEINKELLDNCVKAFREQQLAYTKYQNYYDGKHDILNNYQFSENRSNMKIVVNFFKKFLTDELAYSLNNPVNYIDKLGNTEYIDRIDTDFSTWEKVHDQKLVLNTNIFGHSFELRYFKDNEFKATVLTPLNCFVLEGQDADKTVELAMNFFKKNRFSEKEMCDLYLPNKQVIHYEMDGDDLKEIGRSEHAFMNVPVTVSEANLYRRSMLDDIKELIDAYNCTISNMCNELSDFRMAILKVIGTKFNNEDDVAAMSKKGVIQLQTGSDIDYLIKNLPDAFANSSLREIKENIYKLASHIDTNEKMTSNTSSSALRGRLITLENKCSTIHTMLEQVIKSRLKEYFTILKATDSIDYNYRLIKLKFTMNIPQDLLALADIASKFKDVMSLETIYGLLPFVENPQMEYEKFIKQQENMMGFEPDLDAISDDTASDEVPLEEADTIE</sequence>
<protein>
    <submittedName>
        <fullName evidence="2">Phage portal protein</fullName>
    </submittedName>
</protein>
<dbReference type="EMBL" id="JAUUTP010000011">
    <property type="protein sequence ID" value="MDP1419240.1"/>
    <property type="molecule type" value="Genomic_DNA"/>
</dbReference>
<evidence type="ECO:0000313" key="2">
    <source>
        <dbReference type="EMBL" id="MDP1419240.1"/>
    </source>
</evidence>
<evidence type="ECO:0000256" key="1">
    <source>
        <dbReference type="SAM" id="MobiDB-lite"/>
    </source>
</evidence>
<dbReference type="AlphaFoldDB" id="A0AA90NZK5"/>
<organism evidence="2 3">
    <name type="scientific">Peribacillus simplex</name>
    <dbReference type="NCBI Taxonomy" id="1478"/>
    <lineage>
        <taxon>Bacteria</taxon>
        <taxon>Bacillati</taxon>
        <taxon>Bacillota</taxon>
        <taxon>Bacilli</taxon>
        <taxon>Bacillales</taxon>
        <taxon>Bacillaceae</taxon>
        <taxon>Peribacillus</taxon>
    </lineage>
</organism>
<dbReference type="Proteomes" id="UP001178277">
    <property type="component" value="Unassembled WGS sequence"/>
</dbReference>
<gene>
    <name evidence="2" type="ORF">Q8G35_12545</name>
</gene>
<reference evidence="2" key="1">
    <citation type="submission" date="2023-07" db="EMBL/GenBank/DDBJ databases">
        <title>Murine gut Bacillus species.</title>
        <authorList>
            <person name="Gutman E."/>
            <person name="Hashuel R."/>
            <person name="Litvak Y."/>
        </authorList>
    </citation>
    <scope>NUCLEOTIDE SEQUENCE</scope>
    <source>
        <strain evidence="2">RU283</strain>
    </source>
</reference>
<feature type="region of interest" description="Disordered" evidence="1">
    <location>
        <begin position="423"/>
        <end position="442"/>
    </location>
</feature>
<dbReference type="Pfam" id="PF05133">
    <property type="entry name" value="SPP1_portal"/>
    <property type="match status" value="1"/>
</dbReference>
<dbReference type="RefSeq" id="WP_305160524.1">
    <property type="nucleotide sequence ID" value="NZ_JAUUTP010000011.1"/>
</dbReference>
<evidence type="ECO:0000313" key="3">
    <source>
        <dbReference type="Proteomes" id="UP001178277"/>
    </source>
</evidence>
<proteinExistence type="predicted"/>
<accession>A0AA90NZK5</accession>
<name>A0AA90NZK5_9BACI</name>
<dbReference type="InterPro" id="IPR021145">
    <property type="entry name" value="Portal_protein_SPP1_Gp6-like"/>
</dbReference>